<dbReference type="EMBL" id="HACG01015525">
    <property type="protein sequence ID" value="CEK62390.1"/>
    <property type="molecule type" value="Transcribed_RNA"/>
</dbReference>
<name>A0A0B6Z3W1_9EUPU</name>
<accession>A0A0B6Z3W1</accession>
<dbReference type="AlphaFoldDB" id="A0A0B6Z3W1"/>
<proteinExistence type="predicted"/>
<evidence type="ECO:0000313" key="1">
    <source>
        <dbReference type="EMBL" id="CEK62390.1"/>
    </source>
</evidence>
<organism evidence="1">
    <name type="scientific">Arion vulgaris</name>
    <dbReference type="NCBI Taxonomy" id="1028688"/>
    <lineage>
        <taxon>Eukaryota</taxon>
        <taxon>Metazoa</taxon>
        <taxon>Spiralia</taxon>
        <taxon>Lophotrochozoa</taxon>
        <taxon>Mollusca</taxon>
        <taxon>Gastropoda</taxon>
        <taxon>Heterobranchia</taxon>
        <taxon>Euthyneura</taxon>
        <taxon>Panpulmonata</taxon>
        <taxon>Eupulmonata</taxon>
        <taxon>Stylommatophora</taxon>
        <taxon>Helicina</taxon>
        <taxon>Arionoidea</taxon>
        <taxon>Arionidae</taxon>
        <taxon>Arion</taxon>
    </lineage>
</organism>
<sequence>MQSLVHVTCWNSNIAEIDYRKKLCAHKTTYKTIYPHTAMKLWEDGVQEKSYVVTHSSDNYAAESLEIEQRNKLR</sequence>
<reference evidence="1" key="1">
    <citation type="submission" date="2014-12" db="EMBL/GenBank/DDBJ databases">
        <title>Insight into the proteome of Arion vulgaris.</title>
        <authorList>
            <person name="Aradska J."/>
            <person name="Bulat T."/>
            <person name="Smidak R."/>
            <person name="Sarate P."/>
            <person name="Gangsoo J."/>
            <person name="Sialana F."/>
            <person name="Bilban M."/>
            <person name="Lubec G."/>
        </authorList>
    </citation>
    <scope>NUCLEOTIDE SEQUENCE</scope>
    <source>
        <tissue evidence="1">Skin</tissue>
    </source>
</reference>
<protein>
    <submittedName>
        <fullName evidence="1">Uncharacterized protein</fullName>
    </submittedName>
</protein>
<feature type="non-terminal residue" evidence="1">
    <location>
        <position position="74"/>
    </location>
</feature>
<gene>
    <name evidence="1" type="primary">ORF45049</name>
</gene>